<dbReference type="InterPro" id="IPR017930">
    <property type="entry name" value="Myb_dom"/>
</dbReference>
<dbReference type="SUPFAM" id="SSF46689">
    <property type="entry name" value="Homeodomain-like"/>
    <property type="match status" value="1"/>
</dbReference>
<dbReference type="AlphaFoldDB" id="A0A8D7A113"/>
<name>A0A8D7A113_MUSAM</name>
<evidence type="ECO:0000256" key="2">
    <source>
        <dbReference type="ARBA" id="ARBA00022737"/>
    </source>
</evidence>
<evidence type="ECO:0000256" key="1">
    <source>
        <dbReference type="ARBA" id="ARBA00004123"/>
    </source>
</evidence>
<dbReference type="Pfam" id="PF00249">
    <property type="entry name" value="Myb_DNA-binding"/>
    <property type="match status" value="1"/>
</dbReference>
<dbReference type="PROSITE" id="PS51294">
    <property type="entry name" value="HTH_MYB"/>
    <property type="match status" value="1"/>
</dbReference>
<dbReference type="PANTHER" id="PTHR47997:SF75">
    <property type="entry name" value="MYB DOMAIN PROTEIN 55"/>
    <property type="match status" value="1"/>
</dbReference>
<dbReference type="CDD" id="cd00167">
    <property type="entry name" value="SANT"/>
    <property type="match status" value="1"/>
</dbReference>
<dbReference type="Gene3D" id="1.10.10.60">
    <property type="entry name" value="Homeodomain-like"/>
    <property type="match status" value="1"/>
</dbReference>
<organism evidence="8">
    <name type="scientific">Musa acuminata subsp. malaccensis</name>
    <name type="common">Wild banana</name>
    <name type="synonym">Musa malaccensis</name>
    <dbReference type="NCBI Taxonomy" id="214687"/>
    <lineage>
        <taxon>Eukaryota</taxon>
        <taxon>Viridiplantae</taxon>
        <taxon>Streptophyta</taxon>
        <taxon>Embryophyta</taxon>
        <taxon>Tracheophyta</taxon>
        <taxon>Spermatophyta</taxon>
        <taxon>Magnoliopsida</taxon>
        <taxon>Liliopsida</taxon>
        <taxon>Zingiberales</taxon>
        <taxon>Musaceae</taxon>
        <taxon>Musa</taxon>
    </lineage>
</organism>
<evidence type="ECO:0000256" key="4">
    <source>
        <dbReference type="ARBA" id="ARBA00023125"/>
    </source>
</evidence>
<dbReference type="InterPro" id="IPR009057">
    <property type="entry name" value="Homeodomain-like_sf"/>
</dbReference>
<keyword evidence="5" id="KW-0804">Transcription</keyword>
<keyword evidence="4" id="KW-0238">DNA-binding</keyword>
<evidence type="ECO:0000256" key="3">
    <source>
        <dbReference type="ARBA" id="ARBA00023015"/>
    </source>
</evidence>
<feature type="domain" description="HTH myb-type" evidence="7">
    <location>
        <begin position="13"/>
        <end position="39"/>
    </location>
</feature>
<proteinExistence type="predicted"/>
<evidence type="ECO:0000256" key="5">
    <source>
        <dbReference type="ARBA" id="ARBA00023163"/>
    </source>
</evidence>
<gene>
    <name evidence="8" type="ORF">GSMUA_109230.1</name>
</gene>
<sequence>MPNSLMFCDCWLSKIASQLPGRTYNEIKNFWNSCLKTKLR</sequence>
<dbReference type="InterPro" id="IPR051953">
    <property type="entry name" value="Plant_SW-associated_TFs"/>
</dbReference>
<evidence type="ECO:0000256" key="6">
    <source>
        <dbReference type="ARBA" id="ARBA00023242"/>
    </source>
</evidence>
<dbReference type="GO" id="GO:0003677">
    <property type="term" value="F:DNA binding"/>
    <property type="evidence" value="ECO:0007669"/>
    <property type="project" value="UniProtKB-KW"/>
</dbReference>
<dbReference type="InterPro" id="IPR001005">
    <property type="entry name" value="SANT/Myb"/>
</dbReference>
<keyword evidence="6" id="KW-0539">Nucleus</keyword>
<comment type="subcellular location">
    <subcellularLocation>
        <location evidence="1">Nucleus</location>
    </subcellularLocation>
</comment>
<evidence type="ECO:0000313" key="8">
    <source>
        <dbReference type="EMBL" id="CAG1841129.1"/>
    </source>
</evidence>
<dbReference type="GO" id="GO:0005634">
    <property type="term" value="C:nucleus"/>
    <property type="evidence" value="ECO:0007669"/>
    <property type="project" value="UniProtKB-SubCell"/>
</dbReference>
<dbReference type="EMBL" id="HG996469">
    <property type="protein sequence ID" value="CAG1841129.1"/>
    <property type="molecule type" value="Genomic_DNA"/>
</dbReference>
<keyword evidence="2" id="KW-0677">Repeat</keyword>
<protein>
    <submittedName>
        <fullName evidence="8">(wild Malaysian banana) hypothetical protein</fullName>
    </submittedName>
</protein>
<reference evidence="8" key="1">
    <citation type="submission" date="2021-03" db="EMBL/GenBank/DDBJ databases">
        <authorList>
            <consortium name="Genoscope - CEA"/>
            <person name="William W."/>
        </authorList>
    </citation>
    <scope>NUCLEOTIDE SEQUENCE</scope>
    <source>
        <strain evidence="8">Doubled-haploid Pahang</strain>
    </source>
</reference>
<accession>A0A8D7A113</accession>
<keyword evidence="3" id="KW-0805">Transcription regulation</keyword>
<evidence type="ECO:0000259" key="7">
    <source>
        <dbReference type="PROSITE" id="PS51294"/>
    </source>
</evidence>
<dbReference type="PANTHER" id="PTHR47997">
    <property type="entry name" value="MYB DOMAIN PROTEIN 55"/>
    <property type="match status" value="1"/>
</dbReference>